<evidence type="ECO:0000256" key="2">
    <source>
        <dbReference type="SAM" id="MobiDB-lite"/>
    </source>
</evidence>
<sequence>MQHASMMGHTGPRSGQTRTPEDLLHPPGGLVDQLLATQLHALQLGAATPGAGGYSNAPFSGLPGFLGAACLPTGASPTNSSSPGSEEHSPLLHHPPLPSSDLLASLHMGSMGPQPTLPHIGSPFPAPGLLPYSAYPPQQHSYTRPPLQPHQPQQYAAPQRMQQQAASKRRGVCGAATGNRRNEDKVRRTVYISDISDAVTELQLAAFFQDCGQMVDCRVCGDPNSALRFAFIEFLAEESVQQALSRSGALLGDFPIRVSPSKTAIVPVNNTYLPRSCEERALVARTVFVGNIDRVVEREQLSEFFGNLCGPVSKIRLLGDTQHKSKIAFVEFDAPESAKAALKLSGALLGTLPLRVSPSKTPVRVDQRHNQHQDVPTMSLAPSTPAAHTPPGLSGHAQLDPALLMAMAQLQMYKSFGSDVPLEGPQC</sequence>
<dbReference type="SMART" id="SM00360">
    <property type="entry name" value="RRM"/>
    <property type="match status" value="2"/>
</dbReference>
<gene>
    <name evidence="4" type="ORF">D9Q98_001977</name>
</gene>
<reference evidence="4" key="2">
    <citation type="submission" date="2020-11" db="EMBL/GenBank/DDBJ databases">
        <authorList>
            <person name="Cecchin M."/>
            <person name="Marcolungo L."/>
            <person name="Rossato M."/>
            <person name="Girolomoni L."/>
            <person name="Cosentino E."/>
            <person name="Cuine S."/>
            <person name="Li-Beisson Y."/>
            <person name="Delledonne M."/>
            <person name="Ballottari M."/>
        </authorList>
    </citation>
    <scope>NUCLEOTIDE SEQUENCE</scope>
    <source>
        <strain evidence="4">211/11P</strain>
        <tissue evidence="4">Whole cell</tissue>
    </source>
</reference>
<feature type="region of interest" description="Disordered" evidence="2">
    <location>
        <begin position="359"/>
        <end position="395"/>
    </location>
</feature>
<keyword evidence="1" id="KW-0694">RNA-binding</keyword>
<comment type="caution">
    <text evidence="4">The sequence shown here is derived from an EMBL/GenBank/DDBJ whole genome shotgun (WGS) entry which is preliminary data.</text>
</comment>
<feature type="domain" description="RRM" evidence="3">
    <location>
        <begin position="188"/>
        <end position="263"/>
    </location>
</feature>
<dbReference type="SUPFAM" id="SSF54928">
    <property type="entry name" value="RNA-binding domain, RBD"/>
    <property type="match status" value="2"/>
</dbReference>
<evidence type="ECO:0000313" key="5">
    <source>
        <dbReference type="Proteomes" id="UP001055712"/>
    </source>
</evidence>
<feature type="domain" description="RRM" evidence="3">
    <location>
        <begin position="285"/>
        <end position="361"/>
    </location>
</feature>
<dbReference type="OrthoDB" id="7763451at2759"/>
<accession>A0A9D4TVL6</accession>
<dbReference type="AlphaFoldDB" id="A0A9D4TVL6"/>
<dbReference type="PROSITE" id="PS50102">
    <property type="entry name" value="RRM"/>
    <property type="match status" value="2"/>
</dbReference>
<feature type="compositionally biased region" description="Basic and acidic residues" evidence="2">
    <location>
        <begin position="363"/>
        <end position="372"/>
    </location>
</feature>
<dbReference type="Proteomes" id="UP001055712">
    <property type="component" value="Unassembled WGS sequence"/>
</dbReference>
<dbReference type="Gene3D" id="3.30.70.330">
    <property type="match status" value="2"/>
</dbReference>
<dbReference type="PANTHER" id="PTHR32343:SF22">
    <property type="entry name" value="LD29830P"/>
    <property type="match status" value="1"/>
</dbReference>
<dbReference type="InterPro" id="IPR012677">
    <property type="entry name" value="Nucleotide-bd_a/b_plait_sf"/>
</dbReference>
<dbReference type="InterPro" id="IPR035979">
    <property type="entry name" value="RBD_domain_sf"/>
</dbReference>
<feature type="region of interest" description="Disordered" evidence="2">
    <location>
        <begin position="75"/>
        <end position="153"/>
    </location>
</feature>
<evidence type="ECO:0000256" key="1">
    <source>
        <dbReference type="PROSITE-ProRule" id="PRU00176"/>
    </source>
</evidence>
<feature type="region of interest" description="Disordered" evidence="2">
    <location>
        <begin position="1"/>
        <end position="26"/>
    </location>
</feature>
<dbReference type="CDD" id="cd12460">
    <property type="entry name" value="RRM2_CID8_like"/>
    <property type="match status" value="1"/>
</dbReference>
<reference evidence="4" key="1">
    <citation type="journal article" date="2019" name="Plant J.">
        <title>Chlorella vulgaris genome assembly and annotation reveals the molecular basis for metabolic acclimation to high light conditions.</title>
        <authorList>
            <person name="Cecchin M."/>
            <person name="Marcolungo L."/>
            <person name="Rossato M."/>
            <person name="Girolomoni L."/>
            <person name="Cosentino E."/>
            <person name="Cuine S."/>
            <person name="Li-Beisson Y."/>
            <person name="Delledonne M."/>
            <person name="Ballottari M."/>
        </authorList>
    </citation>
    <scope>NUCLEOTIDE SEQUENCE</scope>
    <source>
        <strain evidence="4">211/11P</strain>
    </source>
</reference>
<feature type="compositionally biased region" description="Polar residues" evidence="2">
    <location>
        <begin position="75"/>
        <end position="84"/>
    </location>
</feature>
<proteinExistence type="predicted"/>
<protein>
    <recommendedName>
        <fullName evidence="3">RRM domain-containing protein</fullName>
    </recommendedName>
</protein>
<keyword evidence="5" id="KW-1185">Reference proteome</keyword>
<evidence type="ECO:0000313" key="4">
    <source>
        <dbReference type="EMBL" id="KAI3435919.1"/>
    </source>
</evidence>
<dbReference type="Pfam" id="PF00076">
    <property type="entry name" value="RRM_1"/>
    <property type="match status" value="2"/>
</dbReference>
<name>A0A9D4TVL6_CHLVU</name>
<dbReference type="PANTHER" id="PTHR32343">
    <property type="entry name" value="SERINE/ARGININE-RICH SPLICING FACTOR"/>
    <property type="match status" value="1"/>
</dbReference>
<dbReference type="InterPro" id="IPR000504">
    <property type="entry name" value="RRM_dom"/>
</dbReference>
<organism evidence="4 5">
    <name type="scientific">Chlorella vulgaris</name>
    <name type="common">Green alga</name>
    <dbReference type="NCBI Taxonomy" id="3077"/>
    <lineage>
        <taxon>Eukaryota</taxon>
        <taxon>Viridiplantae</taxon>
        <taxon>Chlorophyta</taxon>
        <taxon>core chlorophytes</taxon>
        <taxon>Trebouxiophyceae</taxon>
        <taxon>Chlorellales</taxon>
        <taxon>Chlorellaceae</taxon>
        <taxon>Chlorella clade</taxon>
        <taxon>Chlorella</taxon>
    </lineage>
</organism>
<evidence type="ECO:0000259" key="3">
    <source>
        <dbReference type="PROSITE" id="PS50102"/>
    </source>
</evidence>
<dbReference type="EMBL" id="SIDB01000002">
    <property type="protein sequence ID" value="KAI3435919.1"/>
    <property type="molecule type" value="Genomic_DNA"/>
</dbReference>
<feature type="compositionally biased region" description="Polar residues" evidence="2">
    <location>
        <begin position="373"/>
        <end position="382"/>
    </location>
</feature>
<dbReference type="InterPro" id="IPR034825">
    <property type="entry name" value="CID8-like_RRM2"/>
</dbReference>
<dbReference type="GO" id="GO:0003723">
    <property type="term" value="F:RNA binding"/>
    <property type="evidence" value="ECO:0007669"/>
    <property type="project" value="UniProtKB-UniRule"/>
</dbReference>